<organism evidence="1 2">
    <name type="scientific">Rhizosphaericola mali</name>
    <dbReference type="NCBI Taxonomy" id="2545455"/>
    <lineage>
        <taxon>Bacteria</taxon>
        <taxon>Pseudomonadati</taxon>
        <taxon>Bacteroidota</taxon>
        <taxon>Chitinophagia</taxon>
        <taxon>Chitinophagales</taxon>
        <taxon>Chitinophagaceae</taxon>
        <taxon>Rhizosphaericola</taxon>
    </lineage>
</organism>
<gene>
    <name evidence="1" type="ORF">E0W69_009290</name>
</gene>
<proteinExistence type="predicted"/>
<accession>A0A5P2G297</accession>
<sequence length="155" mass="17947">MSNEIELSNRDLDDWKFMIKELMDVKEKFKYFQSVFISTKARTDYAKYVLKISQIVAEMRNLSHPSHRHLFTKMKDEGTALGAITELLNQVNEDSINELLVTVQAMANGYPVDFVRYDKGTTDEERKQCAELNSLFGNVDQEKRNKIIQFAKSVA</sequence>
<dbReference type="EMBL" id="CP044016">
    <property type="protein sequence ID" value="QES88838.1"/>
    <property type="molecule type" value="Genomic_DNA"/>
</dbReference>
<protein>
    <submittedName>
        <fullName evidence="1">Uncharacterized protein</fullName>
    </submittedName>
</protein>
<keyword evidence="2" id="KW-1185">Reference proteome</keyword>
<reference evidence="1 2" key="1">
    <citation type="submission" date="2019-09" db="EMBL/GenBank/DDBJ databases">
        <title>Complete genome sequence of Arachidicoccus sp. B3-10 isolated from apple orchard soil.</title>
        <authorList>
            <person name="Kim H.S."/>
            <person name="Han K.-I."/>
            <person name="Suh M.K."/>
            <person name="Lee K.C."/>
            <person name="Eom M.K."/>
            <person name="Kim J.-S."/>
            <person name="Kang S.W."/>
            <person name="Sin Y."/>
            <person name="Lee J.-S."/>
        </authorList>
    </citation>
    <scope>NUCLEOTIDE SEQUENCE [LARGE SCALE GENOMIC DNA]</scope>
    <source>
        <strain evidence="1 2">B3-10</strain>
    </source>
</reference>
<name>A0A5P2G297_9BACT</name>
<dbReference type="KEGG" id="arac:E0W69_009290"/>
<dbReference type="Proteomes" id="UP000292424">
    <property type="component" value="Chromosome"/>
</dbReference>
<evidence type="ECO:0000313" key="2">
    <source>
        <dbReference type="Proteomes" id="UP000292424"/>
    </source>
</evidence>
<dbReference type="RefSeq" id="WP_131329786.1">
    <property type="nucleotide sequence ID" value="NZ_CP044016.1"/>
</dbReference>
<evidence type="ECO:0000313" key="1">
    <source>
        <dbReference type="EMBL" id="QES88838.1"/>
    </source>
</evidence>
<dbReference type="AlphaFoldDB" id="A0A5P2G297"/>